<evidence type="ECO:0000313" key="4">
    <source>
        <dbReference type="EMBL" id="CCE73478.1"/>
    </source>
</evidence>
<dbReference type="InterPro" id="IPR006569">
    <property type="entry name" value="CID_dom"/>
</dbReference>
<feature type="domain" description="CID" evidence="2">
    <location>
        <begin position="1"/>
        <end position="136"/>
    </location>
</feature>
<dbReference type="Gene3D" id="1.25.40.90">
    <property type="match status" value="1"/>
</dbReference>
<accession>G8YU77</accession>
<feature type="compositionally biased region" description="Polar residues" evidence="1">
    <location>
        <begin position="418"/>
        <end position="439"/>
    </location>
</feature>
<dbReference type="InterPro" id="IPR008942">
    <property type="entry name" value="ENTH_VHS"/>
</dbReference>
<dbReference type="SMART" id="SM00582">
    <property type="entry name" value="RPR"/>
    <property type="match status" value="1"/>
</dbReference>
<dbReference type="OMA" id="HYELDIE"/>
<dbReference type="STRING" id="559304.G8YU77"/>
<keyword evidence="5" id="KW-1185">Reference proteome</keyword>
<dbReference type="CDD" id="cd17003">
    <property type="entry name" value="CID_Rtt103"/>
    <property type="match status" value="1"/>
</dbReference>
<feature type="compositionally biased region" description="Polar residues" evidence="1">
    <location>
        <begin position="277"/>
        <end position="299"/>
    </location>
</feature>
<name>G8YU77_PICSO</name>
<gene>
    <name evidence="4" type="primary">Piso0_000520</name>
    <name evidence="3" type="ORF">GNLVRS01_PISO0A11154g</name>
    <name evidence="4" type="ORF">GNLVRS01_PISO0B11221g</name>
</gene>
<reference evidence="4" key="1">
    <citation type="submission" date="2011-10" db="EMBL/GenBank/DDBJ databases">
        <authorList>
            <person name="Genoscope - CEA"/>
        </authorList>
    </citation>
    <scope>NUCLEOTIDE SEQUENCE</scope>
    <source>
        <strain evidence="4">CBS 7064</strain>
    </source>
</reference>
<sequence>MSFTPDILNRKLEALQETQDSIVTISQWVLFHHRHSKEMTELWADYVLKLPSSNSAKKLSLLYLCNDVVQQARHKRKMDFIVDFSKVLPNVLNVIYNSLDPVIKNKVNRLINVWSERQIFSAPDIKNMRLAMELSTGNKSYEGPSNEVKSSLQGPPKEVIVPELKLLNNTFQHMNKLADVNQSNMSQIGTQSKTYLPSDPLSSDNLPSPKIYISKLNVLEKLCLMTNSNLNEIKKDRAEILKLLDTIRLAMTEGISSDDNKINIINQRLEKLNSTRQDLSEMIDSSQSSKGQKTQNSSADVEEPSPVYDNDSEDDIPTYENDSADEDAPSPKKIKPSPEANTTSNNRKSVAFSEDIEVNEYDREEQTVSIKIVRSDDSDEYDYEPEDGEDVSMDFEKKHKDDLELKHEHENGGESVGDHQNSVQSSETSGNQLDNNVLSLLSKLA</sequence>
<feature type="compositionally biased region" description="Basic and acidic residues" evidence="1">
    <location>
        <begin position="394"/>
        <end position="412"/>
    </location>
</feature>
<dbReference type="GO" id="GO:0031124">
    <property type="term" value="P:mRNA 3'-end processing"/>
    <property type="evidence" value="ECO:0007669"/>
    <property type="project" value="InterPro"/>
</dbReference>
<feature type="region of interest" description="Disordered" evidence="1">
    <location>
        <begin position="277"/>
        <end position="445"/>
    </location>
</feature>
<dbReference type="AlphaFoldDB" id="G8YU77"/>
<feature type="compositionally biased region" description="Acidic residues" evidence="1">
    <location>
        <begin position="310"/>
        <end position="328"/>
    </location>
</feature>
<dbReference type="Pfam" id="PF04818">
    <property type="entry name" value="CID"/>
    <property type="match status" value="1"/>
</dbReference>
<feature type="compositionally biased region" description="Acidic residues" evidence="1">
    <location>
        <begin position="377"/>
        <end position="393"/>
    </location>
</feature>
<dbReference type="SUPFAM" id="SSF48464">
    <property type="entry name" value="ENTH/VHS domain"/>
    <property type="match status" value="1"/>
</dbReference>
<evidence type="ECO:0000259" key="2">
    <source>
        <dbReference type="PROSITE" id="PS51391"/>
    </source>
</evidence>
<dbReference type="EMBL" id="FO082059">
    <property type="protein sequence ID" value="CCE72917.1"/>
    <property type="molecule type" value="Genomic_DNA"/>
</dbReference>
<proteinExistence type="predicted"/>
<dbReference type="EMBL" id="FO082058">
    <property type="protein sequence ID" value="CCE73478.1"/>
    <property type="molecule type" value="Genomic_DNA"/>
</dbReference>
<dbReference type="PROSITE" id="PS51391">
    <property type="entry name" value="CID"/>
    <property type="match status" value="1"/>
</dbReference>
<dbReference type="PANTHER" id="PTHR12460">
    <property type="entry name" value="CYCLIN-DEPENDENT KINASE INHIBITOR-RELATED PROTEIN"/>
    <property type="match status" value="1"/>
</dbReference>
<dbReference type="FunCoup" id="G8YU77">
    <property type="interactions" value="77"/>
</dbReference>
<dbReference type="Proteomes" id="UP000005222">
    <property type="component" value="Chromosome B"/>
</dbReference>
<protein>
    <submittedName>
        <fullName evidence="4">Piso0_000520 protein</fullName>
    </submittedName>
</protein>
<dbReference type="HOGENOM" id="CLU_660841_0_0_1"/>
<dbReference type="InterPro" id="IPR047883">
    <property type="entry name" value="Rtt103-like_CID"/>
</dbReference>
<evidence type="ECO:0000313" key="3">
    <source>
        <dbReference type="EMBL" id="CCE72917.1"/>
    </source>
</evidence>
<dbReference type="eggNOG" id="KOG2669">
    <property type="taxonomic scope" value="Eukaryota"/>
</dbReference>
<dbReference type="InParanoid" id="G8YU77"/>
<dbReference type="GO" id="GO:0099122">
    <property type="term" value="F:RNA polymerase II C-terminal domain binding"/>
    <property type="evidence" value="ECO:0007669"/>
    <property type="project" value="InterPro"/>
</dbReference>
<evidence type="ECO:0000313" key="5">
    <source>
        <dbReference type="Proteomes" id="UP000005222"/>
    </source>
</evidence>
<feature type="compositionally biased region" description="Polar residues" evidence="1">
    <location>
        <begin position="339"/>
        <end position="348"/>
    </location>
</feature>
<evidence type="ECO:0000256" key="1">
    <source>
        <dbReference type="SAM" id="MobiDB-lite"/>
    </source>
</evidence>
<dbReference type="OrthoDB" id="10069473at2759"/>
<dbReference type="Proteomes" id="UP000005222">
    <property type="component" value="Chromosome A"/>
</dbReference>
<dbReference type="PANTHER" id="PTHR12460:SF0">
    <property type="entry name" value="CID DOMAIN-CONTAINING PROTEIN-RELATED"/>
    <property type="match status" value="1"/>
</dbReference>
<reference evidence="5" key="2">
    <citation type="journal article" date="2012" name="G3 (Bethesda)">
        <title>Pichia sorbitophila, an interspecies yeast hybrid reveals early steps of genome resolution following polyploidization.</title>
        <authorList>
            <person name="Leh Louis V."/>
            <person name="Despons L."/>
            <person name="Friedrich A."/>
            <person name="Martin T."/>
            <person name="Durrens P."/>
            <person name="Casaregola S."/>
            <person name="Neuveglise C."/>
            <person name="Fairhead C."/>
            <person name="Marck C."/>
            <person name="Cruz J.A."/>
            <person name="Straub M.L."/>
            <person name="Kugler V."/>
            <person name="Sacerdot C."/>
            <person name="Uzunov Z."/>
            <person name="Thierry A."/>
            <person name="Weiss S."/>
            <person name="Bleykasten C."/>
            <person name="De Montigny J."/>
            <person name="Jacques N."/>
            <person name="Jung P."/>
            <person name="Lemaire M."/>
            <person name="Mallet S."/>
            <person name="Morel G."/>
            <person name="Richard G.F."/>
            <person name="Sarkar A."/>
            <person name="Savel G."/>
            <person name="Schacherer J."/>
            <person name="Seret M.L."/>
            <person name="Talla E."/>
            <person name="Samson G."/>
            <person name="Jubin C."/>
            <person name="Poulain J."/>
            <person name="Vacherie B."/>
            <person name="Barbe V."/>
            <person name="Pelletier E."/>
            <person name="Sherman D.J."/>
            <person name="Westhof E."/>
            <person name="Weissenbach J."/>
            <person name="Baret P.V."/>
            <person name="Wincker P."/>
            <person name="Gaillardin C."/>
            <person name="Dujon B."/>
            <person name="Souciet J.L."/>
        </authorList>
    </citation>
    <scope>NUCLEOTIDE SEQUENCE [LARGE SCALE GENOMIC DNA]</scope>
    <source>
        <strain evidence="5">ATCC MYA-4447 / BCRC 22081 / CBS 7064 / NBRC 10061 / NRRL Y-12695</strain>
    </source>
</reference>
<organism evidence="4 5">
    <name type="scientific">Pichia sorbitophila (strain ATCC MYA-4447 / BCRC 22081 / CBS 7064 / NBRC 10061 / NRRL Y-12695)</name>
    <name type="common">Hybrid yeast</name>
    <dbReference type="NCBI Taxonomy" id="559304"/>
    <lineage>
        <taxon>Eukaryota</taxon>
        <taxon>Fungi</taxon>
        <taxon>Dikarya</taxon>
        <taxon>Ascomycota</taxon>
        <taxon>Saccharomycotina</taxon>
        <taxon>Pichiomycetes</taxon>
        <taxon>Debaryomycetaceae</taxon>
        <taxon>Millerozyma</taxon>
    </lineage>
</organism>